<dbReference type="AlphaFoldDB" id="A0A518K7A5"/>
<evidence type="ECO:0000313" key="1">
    <source>
        <dbReference type="EMBL" id="QDV73674.1"/>
    </source>
</evidence>
<sequence>MSGKTINAKKTYRIFTEYEVTAIHDVYATTIAEAIGVRDLRGLLDADELVTNLCGAEVTVVVGTETTDRGEGTT</sequence>
<dbReference type="EMBL" id="CP036349">
    <property type="protein sequence ID" value="QDV73674.1"/>
    <property type="molecule type" value="Genomic_DNA"/>
</dbReference>
<dbReference type="RefSeq" id="WP_145111083.1">
    <property type="nucleotide sequence ID" value="NZ_CP036349.1"/>
</dbReference>
<dbReference type="KEGG" id="bmei:Spa11_18730"/>
<accession>A0A518K7A5</accession>
<organism evidence="1 2">
    <name type="scientific">Botrimarina mediterranea</name>
    <dbReference type="NCBI Taxonomy" id="2528022"/>
    <lineage>
        <taxon>Bacteria</taxon>
        <taxon>Pseudomonadati</taxon>
        <taxon>Planctomycetota</taxon>
        <taxon>Planctomycetia</taxon>
        <taxon>Pirellulales</taxon>
        <taxon>Lacipirellulaceae</taxon>
        <taxon>Botrimarina</taxon>
    </lineage>
</organism>
<name>A0A518K7A5_9BACT</name>
<protein>
    <submittedName>
        <fullName evidence="1">Uncharacterized protein</fullName>
    </submittedName>
</protein>
<keyword evidence="2" id="KW-1185">Reference proteome</keyword>
<dbReference type="Proteomes" id="UP000316426">
    <property type="component" value="Chromosome"/>
</dbReference>
<proteinExistence type="predicted"/>
<gene>
    <name evidence="1" type="ORF">Spa11_18730</name>
</gene>
<evidence type="ECO:0000313" key="2">
    <source>
        <dbReference type="Proteomes" id="UP000316426"/>
    </source>
</evidence>
<reference evidence="1 2" key="1">
    <citation type="submission" date="2019-02" db="EMBL/GenBank/DDBJ databases">
        <title>Deep-cultivation of Planctomycetes and their phenomic and genomic characterization uncovers novel biology.</title>
        <authorList>
            <person name="Wiegand S."/>
            <person name="Jogler M."/>
            <person name="Boedeker C."/>
            <person name="Pinto D."/>
            <person name="Vollmers J."/>
            <person name="Rivas-Marin E."/>
            <person name="Kohn T."/>
            <person name="Peeters S.H."/>
            <person name="Heuer A."/>
            <person name="Rast P."/>
            <person name="Oberbeckmann S."/>
            <person name="Bunk B."/>
            <person name="Jeske O."/>
            <person name="Meyerdierks A."/>
            <person name="Storesund J.E."/>
            <person name="Kallscheuer N."/>
            <person name="Luecker S."/>
            <person name="Lage O.M."/>
            <person name="Pohl T."/>
            <person name="Merkel B.J."/>
            <person name="Hornburger P."/>
            <person name="Mueller R.-W."/>
            <person name="Bruemmer F."/>
            <person name="Labrenz M."/>
            <person name="Spormann A.M."/>
            <person name="Op den Camp H."/>
            <person name="Overmann J."/>
            <person name="Amann R."/>
            <person name="Jetten M.S.M."/>
            <person name="Mascher T."/>
            <person name="Medema M.H."/>
            <person name="Devos D.P."/>
            <person name="Kaster A.-K."/>
            <person name="Ovreas L."/>
            <person name="Rohde M."/>
            <person name="Galperin M.Y."/>
            <person name="Jogler C."/>
        </authorList>
    </citation>
    <scope>NUCLEOTIDE SEQUENCE [LARGE SCALE GENOMIC DNA]</scope>
    <source>
        <strain evidence="1 2">Spa11</strain>
    </source>
</reference>